<feature type="compositionally biased region" description="Basic and acidic residues" evidence="1">
    <location>
        <begin position="321"/>
        <end position="335"/>
    </location>
</feature>
<evidence type="ECO:0000256" key="1">
    <source>
        <dbReference type="SAM" id="MobiDB-lite"/>
    </source>
</evidence>
<accession>A0AA39ZGA0</accession>
<feature type="compositionally biased region" description="Polar residues" evidence="1">
    <location>
        <begin position="336"/>
        <end position="355"/>
    </location>
</feature>
<dbReference type="Proteomes" id="UP001174997">
    <property type="component" value="Unassembled WGS sequence"/>
</dbReference>
<name>A0AA39ZGA0_9PEZI</name>
<feature type="compositionally biased region" description="Polar residues" evidence="1">
    <location>
        <begin position="291"/>
        <end position="302"/>
    </location>
</feature>
<feature type="region of interest" description="Disordered" evidence="1">
    <location>
        <begin position="523"/>
        <end position="545"/>
    </location>
</feature>
<organism evidence="2 3">
    <name type="scientific">Cercophora samala</name>
    <dbReference type="NCBI Taxonomy" id="330535"/>
    <lineage>
        <taxon>Eukaryota</taxon>
        <taxon>Fungi</taxon>
        <taxon>Dikarya</taxon>
        <taxon>Ascomycota</taxon>
        <taxon>Pezizomycotina</taxon>
        <taxon>Sordariomycetes</taxon>
        <taxon>Sordariomycetidae</taxon>
        <taxon>Sordariales</taxon>
        <taxon>Lasiosphaeriaceae</taxon>
        <taxon>Cercophora</taxon>
    </lineage>
</organism>
<comment type="caution">
    <text evidence="2">The sequence shown here is derived from an EMBL/GenBank/DDBJ whole genome shotgun (WGS) entry which is preliminary data.</text>
</comment>
<feature type="region of interest" description="Disordered" evidence="1">
    <location>
        <begin position="264"/>
        <end position="383"/>
    </location>
</feature>
<dbReference type="EMBL" id="JAULSY010000032">
    <property type="protein sequence ID" value="KAK0670390.1"/>
    <property type="molecule type" value="Genomic_DNA"/>
</dbReference>
<evidence type="ECO:0000313" key="2">
    <source>
        <dbReference type="EMBL" id="KAK0670390.1"/>
    </source>
</evidence>
<feature type="region of interest" description="Disordered" evidence="1">
    <location>
        <begin position="592"/>
        <end position="620"/>
    </location>
</feature>
<feature type="compositionally biased region" description="Acidic residues" evidence="1">
    <location>
        <begin position="592"/>
        <end position="601"/>
    </location>
</feature>
<gene>
    <name evidence="2" type="ORF">QBC41DRAFT_364064</name>
</gene>
<feature type="compositionally biased region" description="Low complexity" evidence="1">
    <location>
        <begin position="465"/>
        <end position="474"/>
    </location>
</feature>
<dbReference type="AlphaFoldDB" id="A0AA39ZGA0"/>
<feature type="region of interest" description="Disordered" evidence="1">
    <location>
        <begin position="409"/>
        <end position="429"/>
    </location>
</feature>
<feature type="region of interest" description="Disordered" evidence="1">
    <location>
        <begin position="456"/>
        <end position="483"/>
    </location>
</feature>
<protein>
    <submittedName>
        <fullName evidence="2">Uncharacterized protein</fullName>
    </submittedName>
</protein>
<reference evidence="2" key="1">
    <citation type="submission" date="2023-06" db="EMBL/GenBank/DDBJ databases">
        <title>Genome-scale phylogeny and comparative genomics of the fungal order Sordariales.</title>
        <authorList>
            <consortium name="Lawrence Berkeley National Laboratory"/>
            <person name="Hensen N."/>
            <person name="Bonometti L."/>
            <person name="Westerberg I."/>
            <person name="Brannstrom I.O."/>
            <person name="Guillou S."/>
            <person name="Cros-Aarteil S."/>
            <person name="Calhoun S."/>
            <person name="Haridas S."/>
            <person name="Kuo A."/>
            <person name="Mondo S."/>
            <person name="Pangilinan J."/>
            <person name="Riley R."/>
            <person name="Labutti K."/>
            <person name="Andreopoulos B."/>
            <person name="Lipzen A."/>
            <person name="Chen C."/>
            <person name="Yanf M."/>
            <person name="Daum C."/>
            <person name="Ng V."/>
            <person name="Clum A."/>
            <person name="Steindorff A."/>
            <person name="Ohm R."/>
            <person name="Martin F."/>
            <person name="Silar P."/>
            <person name="Natvig D."/>
            <person name="Lalanne C."/>
            <person name="Gautier V."/>
            <person name="Ament-Velasquez S.L."/>
            <person name="Kruys A."/>
            <person name="Hutchinson M.I."/>
            <person name="Powell A.J."/>
            <person name="Barry K."/>
            <person name="Miller A.N."/>
            <person name="Grigoriev I.V."/>
            <person name="Debuchy R."/>
            <person name="Gladieux P."/>
            <person name="Thoren M.H."/>
            <person name="Johannesson H."/>
        </authorList>
    </citation>
    <scope>NUCLEOTIDE SEQUENCE</scope>
    <source>
        <strain evidence="2">CBS 307.81</strain>
    </source>
</reference>
<keyword evidence="3" id="KW-1185">Reference proteome</keyword>
<feature type="compositionally biased region" description="Polar residues" evidence="1">
    <location>
        <begin position="364"/>
        <end position="381"/>
    </location>
</feature>
<feature type="compositionally biased region" description="Polar residues" evidence="1">
    <location>
        <begin position="139"/>
        <end position="150"/>
    </location>
</feature>
<feature type="compositionally biased region" description="Basic residues" evidence="1">
    <location>
        <begin position="610"/>
        <end position="620"/>
    </location>
</feature>
<evidence type="ECO:0000313" key="3">
    <source>
        <dbReference type="Proteomes" id="UP001174997"/>
    </source>
</evidence>
<feature type="region of interest" description="Disordered" evidence="1">
    <location>
        <begin position="129"/>
        <end position="156"/>
    </location>
</feature>
<proteinExistence type="predicted"/>
<feature type="compositionally biased region" description="Polar residues" evidence="1">
    <location>
        <begin position="409"/>
        <end position="424"/>
    </location>
</feature>
<sequence length="620" mass="68139">MCIREYIVYQCAHRSPPVLVTCPLTTEGHANPVCDKRPDRAYYAETCCAACERCVHSRWVIIRENEHRWLHEHGACGCEVVFQGLLNTPRAVGADGVGSGETGGDSLVVAEGSVGSQSSDLGVEVVVKKSKGKERENVPSGTDTTPQGGSSAPPLYRESVAEDGAARVQLRLKSLYAGEWREDHRVLHETGKCNCRASFGAFKPQVPDEELTAEDWKLVQWWREQEDAAESKKLEARPLSGSKSEAEAVLQRIREIERVFGSFEMKTNDEGTSHTAKPNARPGRGSIAIPQPTTTFAESSEQGYRRMGRRRGQIKSQPFFTRRDSQGRDRVRDRSQTSPLDRQSSSTFNQSQRQYTIAPGGQSGYPTQNTSTMPPSTTATQGWIYDPLTNQTTLQYVQPSSIALQSTLPYPTASTHSSSYHQQGPLTTPYPPHLPHPPQVANPAFATMATYTNTIPEGACPWNQPPSQSQSQSQTRSKSGGPYHLLGMDYSSFDNPNHVDPMGTTPICGIPIGGAAHMPPWKDCVQRQPYRPTPRAPSPQQQQQQQLPSIVITLVKAAAAAAPVDTIEYDYDRACDSKSDIAYGAADEVSAVDDDDDEEVDNTTTTARRVIQRRRHSAAL</sequence>